<dbReference type="OrthoDB" id="329835at2759"/>
<comment type="catalytic activity">
    <reaction evidence="54">
        <text>3-oxotetradecanoyl-[ACP] + NADPH + H(+) = (3R)-hydroxytetradecanoyl-[ACP] + NADP(+)</text>
        <dbReference type="Rhea" id="RHEA:41888"/>
        <dbReference type="Rhea" id="RHEA-COMP:9645"/>
        <dbReference type="Rhea" id="RHEA-COMP:9646"/>
        <dbReference type="ChEBI" id="CHEBI:15378"/>
        <dbReference type="ChEBI" id="CHEBI:57783"/>
        <dbReference type="ChEBI" id="CHEBI:58349"/>
        <dbReference type="ChEBI" id="CHEBI:78473"/>
        <dbReference type="ChEBI" id="CHEBI:78474"/>
    </reaction>
    <physiologicalReaction direction="left-to-right" evidence="54">
        <dbReference type="Rhea" id="RHEA:41889"/>
    </physiologicalReaction>
</comment>
<comment type="catalytic activity">
    <reaction evidence="35">
        <text>hexanoyl-[ACP] + malonyl-[ACP] + H(+) = 3-oxooctanoyl-[ACP] + holo-[ACP] + CO2</text>
        <dbReference type="Rhea" id="RHEA:41836"/>
        <dbReference type="Rhea" id="RHEA-COMP:9623"/>
        <dbReference type="Rhea" id="RHEA-COMP:9632"/>
        <dbReference type="Rhea" id="RHEA-COMP:9633"/>
        <dbReference type="Rhea" id="RHEA-COMP:9685"/>
        <dbReference type="ChEBI" id="CHEBI:15378"/>
        <dbReference type="ChEBI" id="CHEBI:16526"/>
        <dbReference type="ChEBI" id="CHEBI:64479"/>
        <dbReference type="ChEBI" id="CHEBI:78449"/>
        <dbReference type="ChEBI" id="CHEBI:78459"/>
        <dbReference type="ChEBI" id="CHEBI:78460"/>
    </reaction>
    <physiologicalReaction direction="left-to-right" evidence="35">
        <dbReference type="Rhea" id="RHEA:41837"/>
    </physiologicalReaction>
</comment>
<evidence type="ECO:0000259" key="67">
    <source>
        <dbReference type="PROSITE" id="PS52019"/>
    </source>
</evidence>
<evidence type="ECO:0000256" key="10">
    <source>
        <dbReference type="ARBA" id="ARBA00022553"/>
    </source>
</evidence>
<keyword evidence="15" id="KW-0521">NADP</keyword>
<comment type="catalytic activity">
    <reaction evidence="57">
        <text>(2E)-tetradecenoyl-[ACP] + NADPH + H(+) = tetradecanoyl-[ACP] + NADP(+)</text>
        <dbReference type="Rhea" id="RHEA:41896"/>
        <dbReference type="Rhea" id="RHEA-COMP:9647"/>
        <dbReference type="Rhea" id="RHEA-COMP:9648"/>
        <dbReference type="ChEBI" id="CHEBI:15378"/>
        <dbReference type="ChEBI" id="CHEBI:57783"/>
        <dbReference type="ChEBI" id="CHEBI:58349"/>
        <dbReference type="ChEBI" id="CHEBI:78475"/>
        <dbReference type="ChEBI" id="CHEBI:78477"/>
    </reaction>
    <physiologicalReaction direction="left-to-right" evidence="57">
        <dbReference type="Rhea" id="RHEA:41897"/>
    </physiologicalReaction>
</comment>
<evidence type="ECO:0000313" key="68">
    <source>
        <dbReference type="EMBL" id="CAH1102215.1"/>
    </source>
</evidence>
<dbReference type="Pfam" id="PF00550">
    <property type="entry name" value="PP-binding"/>
    <property type="match status" value="1"/>
</dbReference>
<keyword evidence="11" id="KW-0808">Transferase</keyword>
<keyword evidence="10" id="KW-0597">Phosphoprotein</keyword>
<comment type="catalytic activity">
    <reaction evidence="43">
        <text>3-oxobutanoyl-[ACP] + NADPH + H(+) = (3R)-hydroxybutanoyl-[ACP] + NADP(+)</text>
        <dbReference type="Rhea" id="RHEA:41804"/>
        <dbReference type="Rhea" id="RHEA-COMP:9625"/>
        <dbReference type="Rhea" id="RHEA-COMP:9626"/>
        <dbReference type="ChEBI" id="CHEBI:15378"/>
        <dbReference type="ChEBI" id="CHEBI:57783"/>
        <dbReference type="ChEBI" id="CHEBI:58349"/>
        <dbReference type="ChEBI" id="CHEBI:78450"/>
        <dbReference type="ChEBI" id="CHEBI:78451"/>
    </reaction>
    <physiologicalReaction direction="left-to-right" evidence="43">
        <dbReference type="Rhea" id="RHEA:41805"/>
    </physiologicalReaction>
</comment>
<comment type="catalytic activity">
    <reaction evidence="23">
        <text>(3R)-hydroxyoctanoyl-[ACP] = (2E)-octenoyl-[ACP] + H2O</text>
        <dbReference type="Rhea" id="RHEA:41844"/>
        <dbReference type="Rhea" id="RHEA-COMP:9634"/>
        <dbReference type="Rhea" id="RHEA-COMP:9635"/>
        <dbReference type="ChEBI" id="CHEBI:15377"/>
        <dbReference type="ChEBI" id="CHEBI:78461"/>
        <dbReference type="ChEBI" id="CHEBI:78462"/>
    </reaction>
    <physiologicalReaction direction="left-to-right" evidence="23">
        <dbReference type="Rhea" id="RHEA:41845"/>
    </physiologicalReaction>
</comment>
<evidence type="ECO:0000256" key="45">
    <source>
        <dbReference type="ARBA" id="ARBA00048051"/>
    </source>
</evidence>
<evidence type="ECO:0000256" key="41">
    <source>
        <dbReference type="ARBA" id="ARBA00047810"/>
    </source>
</evidence>
<feature type="active site" description="Proton acceptor; for dehydratase activity" evidence="64">
    <location>
        <position position="871"/>
    </location>
</feature>
<dbReference type="InterPro" id="IPR049552">
    <property type="entry name" value="PKS_DH_N"/>
</dbReference>
<dbReference type="SMART" id="SM00822">
    <property type="entry name" value="PKS_KR"/>
    <property type="match status" value="1"/>
</dbReference>
<keyword evidence="22" id="KW-0511">Multifunctional enzyme</keyword>
<keyword evidence="9" id="KW-0444">Lipid biosynthesis</keyword>
<dbReference type="GO" id="GO:0004315">
    <property type="term" value="F:3-oxoacyl-[acyl-carrier-protein] synthase activity"/>
    <property type="evidence" value="ECO:0007669"/>
    <property type="project" value="UniProtKB-EC"/>
</dbReference>
<dbReference type="InterPro" id="IPR042104">
    <property type="entry name" value="PKS_dehydratase_sf"/>
</dbReference>
<evidence type="ECO:0000256" key="51">
    <source>
        <dbReference type="ARBA" id="ARBA00048650"/>
    </source>
</evidence>
<comment type="catalytic activity">
    <reaction evidence="50">
        <text>3-oxohexanoyl-[ACP] + NADPH + H(+) = (3R)-hydroxyhexanoyl-[ACP] + NADP(+)</text>
        <dbReference type="Rhea" id="RHEA:41824"/>
        <dbReference type="Rhea" id="RHEA-COMP:9629"/>
        <dbReference type="Rhea" id="RHEA-COMP:9630"/>
        <dbReference type="ChEBI" id="CHEBI:15378"/>
        <dbReference type="ChEBI" id="CHEBI:57783"/>
        <dbReference type="ChEBI" id="CHEBI:58349"/>
        <dbReference type="ChEBI" id="CHEBI:78456"/>
        <dbReference type="ChEBI" id="CHEBI:78457"/>
    </reaction>
    <physiologicalReaction direction="left-to-right" evidence="50">
        <dbReference type="Rhea" id="RHEA:41825"/>
    </physiologicalReaction>
</comment>
<comment type="catalytic activity">
    <reaction evidence="45">
        <text>hexadecanoyl-[ACP] + malonyl-[ACP] + H(+) = 3-oxooctadecanoyl-[ACP] + holo-[ACP] + CO2</text>
        <dbReference type="Rhea" id="RHEA:41916"/>
        <dbReference type="Rhea" id="RHEA-COMP:9623"/>
        <dbReference type="Rhea" id="RHEA-COMP:9652"/>
        <dbReference type="Rhea" id="RHEA-COMP:9653"/>
        <dbReference type="Rhea" id="RHEA-COMP:9685"/>
        <dbReference type="ChEBI" id="CHEBI:15378"/>
        <dbReference type="ChEBI" id="CHEBI:16526"/>
        <dbReference type="ChEBI" id="CHEBI:64479"/>
        <dbReference type="ChEBI" id="CHEBI:78449"/>
        <dbReference type="ChEBI" id="CHEBI:78483"/>
        <dbReference type="ChEBI" id="CHEBI:78487"/>
    </reaction>
    <physiologicalReaction direction="left-to-right" evidence="45">
        <dbReference type="Rhea" id="RHEA:41917"/>
    </physiologicalReaction>
</comment>
<dbReference type="Gene3D" id="3.40.50.720">
    <property type="entry name" value="NAD(P)-binding Rossmann-like Domain"/>
    <property type="match status" value="1"/>
</dbReference>
<dbReference type="Gene3D" id="3.90.180.10">
    <property type="entry name" value="Medium-chain alcohol dehydrogenases, catalytic domain"/>
    <property type="match status" value="1"/>
</dbReference>
<comment type="pathway">
    <text evidence="1">Lipid metabolism.</text>
</comment>
<evidence type="ECO:0000256" key="22">
    <source>
        <dbReference type="ARBA" id="ARBA00023268"/>
    </source>
</evidence>
<evidence type="ECO:0000256" key="47">
    <source>
        <dbReference type="ARBA" id="ARBA00048289"/>
    </source>
</evidence>
<comment type="catalytic activity">
    <reaction evidence="30">
        <text>(3R)-hydroxyhexadecanoyl-[ACP] = (2E)-hexadecenoyl-[ACP] + H2O</text>
        <dbReference type="Rhea" id="RHEA:41908"/>
        <dbReference type="Rhea" id="RHEA-COMP:9650"/>
        <dbReference type="Rhea" id="RHEA-COMP:9651"/>
        <dbReference type="ChEBI" id="CHEBI:15377"/>
        <dbReference type="ChEBI" id="CHEBI:78480"/>
        <dbReference type="ChEBI" id="CHEBI:78481"/>
    </reaction>
    <physiologicalReaction direction="left-to-right" evidence="30">
        <dbReference type="Rhea" id="RHEA:41909"/>
    </physiologicalReaction>
</comment>
<evidence type="ECO:0000256" key="59">
    <source>
        <dbReference type="ARBA" id="ARBA00049414"/>
    </source>
</evidence>
<evidence type="ECO:0000256" key="2">
    <source>
        <dbReference type="ARBA" id="ARBA00012004"/>
    </source>
</evidence>
<comment type="catalytic activity">
    <reaction evidence="33">
        <text>acetyl-CoA + n malonyl-CoA + 2n NADPH + 2n H(+) = a long-chain fatty acid + (n+1) CoA + n CO2 + 2n NADP(+).</text>
        <dbReference type="EC" id="2.3.1.85"/>
    </reaction>
</comment>
<evidence type="ECO:0000313" key="69">
    <source>
        <dbReference type="Proteomes" id="UP001153636"/>
    </source>
</evidence>
<dbReference type="Pfam" id="PF00698">
    <property type="entry name" value="Acyl_transf_1"/>
    <property type="match status" value="1"/>
</dbReference>
<comment type="catalytic activity">
    <reaction evidence="31">
        <text>(3R)-hydroxybutanoyl-[ACP] = (2E)-butenoyl-[ACP] + H2O</text>
        <dbReference type="Rhea" id="RHEA:41808"/>
        <dbReference type="Rhea" id="RHEA-COMP:9626"/>
        <dbReference type="Rhea" id="RHEA-COMP:9627"/>
        <dbReference type="ChEBI" id="CHEBI:15377"/>
        <dbReference type="ChEBI" id="CHEBI:78451"/>
        <dbReference type="ChEBI" id="CHEBI:78453"/>
    </reaction>
    <physiologicalReaction direction="left-to-right" evidence="31">
        <dbReference type="Rhea" id="RHEA:41809"/>
    </physiologicalReaction>
</comment>
<evidence type="ECO:0000256" key="34">
    <source>
        <dbReference type="ARBA" id="ARBA00047300"/>
    </source>
</evidence>
<evidence type="ECO:0000256" key="17">
    <source>
        <dbReference type="ARBA" id="ARBA00022990"/>
    </source>
</evidence>
<protein>
    <recommendedName>
        <fullName evidence="7">Fatty acid synthase</fullName>
        <ecNumber evidence="5">1.1.1.100</ecNumber>
        <ecNumber evidence="2">1.3.1.39</ecNumber>
        <ecNumber evidence="6">2.3.1.41</ecNumber>
        <ecNumber evidence="4">2.3.1.85</ecNumber>
        <ecNumber evidence="3">3.1.2.14</ecNumber>
    </recommendedName>
</protein>
<evidence type="ECO:0000256" key="12">
    <source>
        <dbReference type="ARBA" id="ARBA00022799"/>
    </source>
</evidence>
<evidence type="ECO:0000256" key="21">
    <source>
        <dbReference type="ARBA" id="ARBA00023160"/>
    </source>
</evidence>
<evidence type="ECO:0000256" key="5">
    <source>
        <dbReference type="ARBA" id="ARBA00012948"/>
    </source>
</evidence>
<comment type="catalytic activity">
    <reaction evidence="42">
        <text>(2E)-hexenoyl-[ACP] + NADPH + H(+) = hexanoyl-[ACP] + NADP(+)</text>
        <dbReference type="Rhea" id="RHEA:41832"/>
        <dbReference type="Rhea" id="RHEA-COMP:9631"/>
        <dbReference type="Rhea" id="RHEA-COMP:9632"/>
        <dbReference type="ChEBI" id="CHEBI:15378"/>
        <dbReference type="ChEBI" id="CHEBI:57783"/>
        <dbReference type="ChEBI" id="CHEBI:58349"/>
        <dbReference type="ChEBI" id="CHEBI:78458"/>
        <dbReference type="ChEBI" id="CHEBI:78459"/>
    </reaction>
    <physiologicalReaction direction="left-to-right" evidence="42">
        <dbReference type="Rhea" id="RHEA:41833"/>
    </physiologicalReaction>
</comment>
<dbReference type="CDD" id="cd00833">
    <property type="entry name" value="PKS"/>
    <property type="match status" value="1"/>
</dbReference>
<dbReference type="InterPro" id="IPR057326">
    <property type="entry name" value="KR_dom"/>
</dbReference>
<dbReference type="InterPro" id="IPR020843">
    <property type="entry name" value="ER"/>
</dbReference>
<comment type="catalytic activity">
    <reaction evidence="26">
        <text>(3R)-hydroxydecanoyl-[ACP] = (2E)-decenoyl-[ACP] + H2O</text>
        <dbReference type="Rhea" id="RHEA:41860"/>
        <dbReference type="Rhea" id="RHEA-COMP:9638"/>
        <dbReference type="Rhea" id="RHEA-COMP:9639"/>
        <dbReference type="ChEBI" id="CHEBI:15377"/>
        <dbReference type="ChEBI" id="CHEBI:78466"/>
        <dbReference type="ChEBI" id="CHEBI:78467"/>
    </reaction>
    <physiologicalReaction direction="left-to-right" evidence="26">
        <dbReference type="Rhea" id="RHEA:41861"/>
    </physiologicalReaction>
</comment>
<dbReference type="InterPro" id="IPR032821">
    <property type="entry name" value="PKS_assoc"/>
</dbReference>
<evidence type="ECO:0000256" key="48">
    <source>
        <dbReference type="ARBA" id="ARBA00048420"/>
    </source>
</evidence>
<dbReference type="InterPro" id="IPR029058">
    <property type="entry name" value="AB_hydrolase_fold"/>
</dbReference>
<sequence>MEDNDQIVITGIAGKFPQCDNIEEFKEALLNGVDLVQECSRRFPAGIYGVPKRSATLPVIDKFDSTYFGIHAKQANYMDPRQRLLLEAVFEAIIDAGYNPKDLRGSKTGVYVGISAFGNVHAYQTLEDTDGYTNIGLSLALAANRISYCFDFKGPSYSIDTACSSSMFAFVNAINDMNAGRIDSAMVCGTHLITHYHETLEFNRLNMLSPDGKCKVFSTERNGYARAEAAIAYFLQRKGNSRRIYATVLGAASNTDGFKKEGITFPSAEDQYDLMYNLCKKVNVNPHDVTYMEAHGTGTTIGDIQETQAITNVFCKNRKTPLLVGAVKSNMGHAEVSSGLCSMTKVLVAMESGIIPANLHLEKLDKTLPGLCDDKIKIVTENTKWSDGVMGVNSFGFGGANAHVILKPHTKEKTSNYRRPKHRLVNVSGRTEEAVIHFLDEVSANQDDPDFLALVDEIHKSNVKGHMYRGYAVLGERPAKEVERYVGRRPIWFVYSGMGSQWTKMGKDLLNIEVFRKTIDRCATALKPYNIDLVKIICSEDPKIFDDINNCFVAISCVEIALTDVLHSLGIVPDAIVGHSLGEVGCAYADGSITVEQAALLGYARGYASTNTKLEPGQMAAIGMSKEEVRKLLPEDVFIACQNSSTSVTISGPKAKTQAFVEELSSKGIFARLVKSADIAFHTKYIAEAGKLLLEFCKEVLKDPKPRTNKWISTSVQPSDQHHKWAQYNCAEYHNNNFCNPVLFDQVYQYIPDDAIVIEVAPHGLLQAILKRELKKDHTHIMITNRMSEDNEHFFLSAIGKIYLAGGRPNLRNLYNEVTFPVARGTKMLSPLVKWDHSVTWFTPSFEKEDSFGKKISISLSDEKYSFLQGHEIDGRVLMPATGYLHLVWQMVASMNLKNIEELPVVFENVKFKRATVLSFTDSVTFLINVMKQSGNFEIFESGSVVCSGIIRLATDVSSEFTLKDVVESTKNGYPIMKRDDVYKECNLRRYMYKDLFEGIVECDIHGMNGQVEWKDNFASFLDTMLHVTVVADTCRDLMLPTSILKLVIDPVGHMNLVQKRSVIGVSFNHDLNIIKSGGIEIVGIESSRAPRRQNVQPPPFLETNDFVYYETSIKNQYDFDTSLRIASQIVLQNSNGMTKELKILEVTTNKINEKVNQQLKTIFDSQPFVEVEYTSKKSEDIKSKYDTIVVVEEVLPTVDLTVLLEHLTDSGFLLYKGNYNKIADSSLQIIFQSVADENSIYLLRPKYEFPNNYDVVNIRNTDFDWLEKIKNLAKSDESKVIYLFTQDEDTTGIVGLVKCLLTEPYKLKFRMIFIDQATDRFSTDDEFYRDQLKKNLTFNVLKKNNWGTYVFLPLKKLEKKDVGNGTITVTTIGDLSSIDWIERPFEGVKVNEKAELVYVYYSALNFKDVLLATGKILLPAPPVPAGLDISIGLEYSGVTTKGKRLMGLVASEAIALQVNTDPGFTWEVPNSWSLKDATTIPCVYATCYYGMIIRGQLQPGESILIHAGTGGIGISAINIALSMGCQVYTTVGSKEKREYLKRMFPQLDDKHIGNSRNTTFETMIKTNTKGKGVDVVLNSLADELFQASMRCLAERGRFLEIGKVDLTNSSPIPSKMFLRNISFHGIHLDGLFFLDADVKKEIQYLVAEGITMGVVKPLPSMVYDETQVESAFRFLASGKHKGKVLIEMRKEDLVPTNAPIRSISAIPRVYFDPKKSYVLIGGLGGFGLELTDWLIRKGATNIVLNSRKGLSNGYQSYCLRKWSQWKGVVVKINTNDTSTVKGAEALIKVANELGPVGGIFNMGLVLKDALIVNQTKENFDSVFKPKIISGKNMDTVSRTLCKDLDHFVVFSSIACGRGNTGQTNYGMANSALERLCEKRKMNQLPGLAVQWGPVGEVGALAKLGIEDKVFKNLQPQKIASCLNALEKFMLQPLVIGSSIVLVDTTDTGSQQTTRTPVEAVAHILGIHNLGLVDKTMTLSQLGLDSLMGTEIKQTLYRNFQLELTPEEIRDLTLNALISLGGSDTESIPTTNGVSKEIQSVTPELASYLIPAEIVIKMNSINNHSKNIFLLHPIEGNVDILKSIAKKIKATVYGLQCTSETKADKMDDLAKYYVKKVKQIQPKGPYYFCGYSYGGSLGIEMSLQLEKIGEKVDFVTIDSSPIFVQNLLRNTHMRLDQNMEKAQAAILETFSSSFPQVNHLEVSKALGNFKDWKQQLANVSEIISKSVGIDRTKISDAADSFFRRVHASYYYQPATTFGGRILLIRRDENPFFLSDNYELQKLCKQPVGVVKLKGDHTTILLGDNTQRVADIINKFFEV</sequence>
<evidence type="ECO:0000256" key="36">
    <source>
        <dbReference type="ARBA" id="ARBA00047400"/>
    </source>
</evidence>
<dbReference type="Gene3D" id="3.40.47.10">
    <property type="match status" value="1"/>
</dbReference>
<proteinExistence type="predicted"/>
<dbReference type="Pfam" id="PF21089">
    <property type="entry name" value="PKS_DH_N"/>
    <property type="match status" value="1"/>
</dbReference>
<dbReference type="InterPro" id="IPR014031">
    <property type="entry name" value="Ketoacyl_synth_C"/>
</dbReference>
<dbReference type="Gene3D" id="3.40.366.10">
    <property type="entry name" value="Malonyl-Coenzyme A Acyl Carrier Protein, domain 2"/>
    <property type="match status" value="1"/>
</dbReference>
<comment type="catalytic activity">
    <reaction evidence="55">
        <text>(2E)-octadecenoyl-[ACP] + NADPH + H(+) = octadecanoyl-[ACP] + NADP(+)</text>
        <dbReference type="Rhea" id="RHEA:41928"/>
        <dbReference type="Rhea" id="RHEA-COMP:9655"/>
        <dbReference type="Rhea" id="RHEA-COMP:9656"/>
        <dbReference type="ChEBI" id="CHEBI:15378"/>
        <dbReference type="ChEBI" id="CHEBI:57783"/>
        <dbReference type="ChEBI" id="CHEBI:58349"/>
        <dbReference type="ChEBI" id="CHEBI:78489"/>
        <dbReference type="ChEBI" id="CHEBI:78495"/>
    </reaction>
    <physiologicalReaction direction="left-to-right" evidence="55">
        <dbReference type="Rhea" id="RHEA:41929"/>
    </physiologicalReaction>
</comment>
<evidence type="ECO:0000256" key="6">
    <source>
        <dbReference type="ARBA" id="ARBA00013191"/>
    </source>
</evidence>
<comment type="catalytic activity">
    <reaction evidence="63">
        <text>octanoyl-[ACP] + malonyl-[ACP] + H(+) = 3-oxodecanoyl-[ACP] + holo-[ACP] + CO2</text>
        <dbReference type="Rhea" id="RHEA:41852"/>
        <dbReference type="Rhea" id="RHEA-COMP:9623"/>
        <dbReference type="Rhea" id="RHEA-COMP:9636"/>
        <dbReference type="Rhea" id="RHEA-COMP:9637"/>
        <dbReference type="Rhea" id="RHEA-COMP:9685"/>
        <dbReference type="ChEBI" id="CHEBI:15378"/>
        <dbReference type="ChEBI" id="CHEBI:16526"/>
        <dbReference type="ChEBI" id="CHEBI:64479"/>
        <dbReference type="ChEBI" id="CHEBI:78449"/>
        <dbReference type="ChEBI" id="CHEBI:78463"/>
        <dbReference type="ChEBI" id="CHEBI:78464"/>
    </reaction>
    <physiologicalReaction direction="left-to-right" evidence="63">
        <dbReference type="Rhea" id="RHEA:41853"/>
    </physiologicalReaction>
</comment>
<feature type="region of interest" description="C-terminal hotdog fold" evidence="64">
    <location>
        <begin position="974"/>
        <end position="1099"/>
    </location>
</feature>
<evidence type="ECO:0000256" key="18">
    <source>
        <dbReference type="ARBA" id="ARBA00023002"/>
    </source>
</evidence>
<evidence type="ECO:0000256" key="25">
    <source>
        <dbReference type="ARBA" id="ARBA00023373"/>
    </source>
</evidence>
<comment type="catalytic activity">
    <reaction evidence="52">
        <text>holo-[ACP] + acetyl-CoA = acetyl-[ACP] + CoA</text>
        <dbReference type="Rhea" id="RHEA:41788"/>
        <dbReference type="Rhea" id="RHEA-COMP:9621"/>
        <dbReference type="Rhea" id="RHEA-COMP:9685"/>
        <dbReference type="ChEBI" id="CHEBI:57287"/>
        <dbReference type="ChEBI" id="CHEBI:57288"/>
        <dbReference type="ChEBI" id="CHEBI:64479"/>
        <dbReference type="ChEBI" id="CHEBI:78446"/>
        <dbReference type="EC" id="2.3.1.38"/>
    </reaction>
    <physiologicalReaction direction="left-to-right" evidence="52">
        <dbReference type="Rhea" id="RHEA:41789"/>
    </physiologicalReaction>
</comment>
<keyword evidence="21" id="KW-0275">Fatty acid biosynthesis</keyword>
<evidence type="ECO:0000256" key="31">
    <source>
        <dbReference type="ARBA" id="ARBA00023402"/>
    </source>
</evidence>
<dbReference type="Pfam" id="PF00109">
    <property type="entry name" value="ketoacyl-synt"/>
    <property type="match status" value="1"/>
</dbReference>
<dbReference type="EC" id="1.3.1.39" evidence="2"/>
<dbReference type="PROSITE" id="PS50075">
    <property type="entry name" value="CARRIER"/>
    <property type="match status" value="1"/>
</dbReference>
<dbReference type="Pfam" id="PF00107">
    <property type="entry name" value="ADH_zinc_N"/>
    <property type="match status" value="1"/>
</dbReference>
<evidence type="ECO:0000256" key="3">
    <source>
        <dbReference type="ARBA" id="ARBA00012480"/>
    </source>
</evidence>
<evidence type="ECO:0000259" key="65">
    <source>
        <dbReference type="PROSITE" id="PS50075"/>
    </source>
</evidence>
<keyword evidence="17" id="KW-0007">Acetylation</keyword>
<dbReference type="Pfam" id="PF16197">
    <property type="entry name" value="KAsynt_C_assoc"/>
    <property type="match status" value="1"/>
</dbReference>
<dbReference type="PROSITE" id="PS52004">
    <property type="entry name" value="KS3_2"/>
    <property type="match status" value="1"/>
</dbReference>
<comment type="catalytic activity">
    <reaction evidence="25">
        <text>(3R)-hydroxyhexanoyl-[ACP] = (2E)-hexenoyl-[ACP] + H2O</text>
        <dbReference type="Rhea" id="RHEA:41828"/>
        <dbReference type="Rhea" id="RHEA-COMP:9630"/>
        <dbReference type="Rhea" id="RHEA-COMP:9631"/>
        <dbReference type="ChEBI" id="CHEBI:15377"/>
        <dbReference type="ChEBI" id="CHEBI:78457"/>
        <dbReference type="ChEBI" id="CHEBI:78458"/>
    </reaction>
    <physiologicalReaction direction="left-to-right" evidence="25">
        <dbReference type="Rhea" id="RHEA:41829"/>
    </physiologicalReaction>
</comment>
<evidence type="ECO:0000256" key="14">
    <source>
        <dbReference type="ARBA" id="ARBA00022832"/>
    </source>
</evidence>
<dbReference type="Pfam" id="PF21149">
    <property type="entry name" value="FAS_pseudo-KR"/>
    <property type="match status" value="1"/>
</dbReference>
<evidence type="ECO:0000256" key="40">
    <source>
        <dbReference type="ARBA" id="ARBA00047578"/>
    </source>
</evidence>
<dbReference type="SUPFAM" id="SSF53474">
    <property type="entry name" value="alpha/beta-Hydrolases"/>
    <property type="match status" value="1"/>
</dbReference>
<dbReference type="Gene3D" id="3.30.70.3290">
    <property type="match status" value="1"/>
</dbReference>
<evidence type="ECO:0000256" key="49">
    <source>
        <dbReference type="ARBA" id="ARBA00048506"/>
    </source>
</evidence>
<evidence type="ECO:0000256" key="19">
    <source>
        <dbReference type="ARBA" id="ARBA00023027"/>
    </source>
</evidence>
<dbReference type="EC" id="1.1.1.100" evidence="5"/>
<dbReference type="GO" id="GO:0016297">
    <property type="term" value="F:fatty acyl-[ACP] hydrolase activity"/>
    <property type="evidence" value="ECO:0007669"/>
    <property type="project" value="UniProtKB-EC"/>
</dbReference>
<dbReference type="SUPFAM" id="SSF53901">
    <property type="entry name" value="Thiolase-like"/>
    <property type="match status" value="1"/>
</dbReference>
<dbReference type="GO" id="GO:0004312">
    <property type="term" value="F:fatty acid synthase activity"/>
    <property type="evidence" value="ECO:0007669"/>
    <property type="project" value="UniProtKB-EC"/>
</dbReference>
<dbReference type="EC" id="2.3.1.85" evidence="4"/>
<comment type="catalytic activity">
    <reaction evidence="28">
        <text>(3R)-hydroxytetradecanoyl-[ACP] = (2E)-tetradecenoyl-[ACP] + H2O</text>
        <dbReference type="Rhea" id="RHEA:41892"/>
        <dbReference type="Rhea" id="RHEA-COMP:9646"/>
        <dbReference type="Rhea" id="RHEA-COMP:9647"/>
        <dbReference type="ChEBI" id="CHEBI:15377"/>
        <dbReference type="ChEBI" id="CHEBI:78474"/>
        <dbReference type="ChEBI" id="CHEBI:78475"/>
    </reaction>
    <physiologicalReaction direction="left-to-right" evidence="28">
        <dbReference type="Rhea" id="RHEA:41893"/>
    </physiologicalReaction>
</comment>
<dbReference type="SMART" id="SM00829">
    <property type="entry name" value="PKS_ER"/>
    <property type="match status" value="1"/>
</dbReference>
<evidence type="ECO:0000256" key="4">
    <source>
        <dbReference type="ARBA" id="ARBA00012873"/>
    </source>
</evidence>
<dbReference type="CDD" id="cd08954">
    <property type="entry name" value="KR_1_FAS_SDR_x"/>
    <property type="match status" value="1"/>
</dbReference>
<evidence type="ECO:0000256" key="53">
    <source>
        <dbReference type="ARBA" id="ARBA00048704"/>
    </source>
</evidence>
<comment type="catalytic activity">
    <reaction evidence="24">
        <text>(3R)-hydroxydodecanoyl-[ACP] = (2E)-dodecenoyl-[ACP] + H2O</text>
        <dbReference type="Rhea" id="RHEA:41876"/>
        <dbReference type="Rhea" id="RHEA-COMP:9642"/>
        <dbReference type="Rhea" id="RHEA-COMP:9643"/>
        <dbReference type="ChEBI" id="CHEBI:15377"/>
        <dbReference type="ChEBI" id="CHEBI:78470"/>
        <dbReference type="ChEBI" id="CHEBI:78472"/>
    </reaction>
    <physiologicalReaction direction="left-to-right" evidence="24">
        <dbReference type="Rhea" id="RHEA:41877"/>
    </physiologicalReaction>
</comment>
<dbReference type="InterPro" id="IPR009081">
    <property type="entry name" value="PP-bd_ACP"/>
</dbReference>
<keyword evidence="14" id="KW-0276">Fatty acid metabolism</keyword>
<dbReference type="PANTHER" id="PTHR43775">
    <property type="entry name" value="FATTY ACID SYNTHASE"/>
    <property type="match status" value="1"/>
</dbReference>
<comment type="catalytic activity">
    <reaction evidence="41">
        <text>(2E)-hexadecenoyl-[ACP] + NADPH + H(+) = hexadecanoyl-[ACP] + NADP(+)</text>
        <dbReference type="Rhea" id="RHEA:41912"/>
        <dbReference type="Rhea" id="RHEA-COMP:9651"/>
        <dbReference type="Rhea" id="RHEA-COMP:9652"/>
        <dbReference type="ChEBI" id="CHEBI:15378"/>
        <dbReference type="ChEBI" id="CHEBI:57783"/>
        <dbReference type="ChEBI" id="CHEBI:58349"/>
        <dbReference type="ChEBI" id="CHEBI:78481"/>
        <dbReference type="ChEBI" id="CHEBI:78483"/>
    </reaction>
    <physiologicalReaction direction="left-to-right" evidence="41">
        <dbReference type="Rhea" id="RHEA:41913"/>
    </physiologicalReaction>
</comment>
<evidence type="ECO:0000256" key="8">
    <source>
        <dbReference type="ARBA" id="ARBA00022450"/>
    </source>
</evidence>
<comment type="catalytic activity">
    <reaction evidence="40">
        <text>dodecanoyl-[ACP] + malonyl-[ACP] + H(+) = 3-oxotetradecanoyl-[ACP] + holo-[ACP] + CO2</text>
        <dbReference type="Rhea" id="RHEA:41884"/>
        <dbReference type="Rhea" id="RHEA-COMP:9623"/>
        <dbReference type="Rhea" id="RHEA-COMP:9644"/>
        <dbReference type="Rhea" id="RHEA-COMP:9645"/>
        <dbReference type="Rhea" id="RHEA-COMP:9685"/>
        <dbReference type="ChEBI" id="CHEBI:15378"/>
        <dbReference type="ChEBI" id="CHEBI:16526"/>
        <dbReference type="ChEBI" id="CHEBI:64479"/>
        <dbReference type="ChEBI" id="CHEBI:65264"/>
        <dbReference type="ChEBI" id="CHEBI:78449"/>
        <dbReference type="ChEBI" id="CHEBI:78473"/>
    </reaction>
    <physiologicalReaction direction="left-to-right" evidence="40">
        <dbReference type="Rhea" id="RHEA:41885"/>
    </physiologicalReaction>
</comment>
<evidence type="ECO:0000256" key="44">
    <source>
        <dbReference type="ARBA" id="ARBA00047961"/>
    </source>
</evidence>
<dbReference type="Proteomes" id="UP001153636">
    <property type="component" value="Chromosome 12"/>
</dbReference>
<comment type="catalytic activity">
    <reaction evidence="60">
        <text>3-oxooctanoyl-[ACP] + NADPH + H(+) = (3R)-hydroxyoctanoyl-[ACP] + NADP(+)</text>
        <dbReference type="Rhea" id="RHEA:41840"/>
        <dbReference type="Rhea" id="RHEA-COMP:9633"/>
        <dbReference type="Rhea" id="RHEA-COMP:9634"/>
        <dbReference type="ChEBI" id="CHEBI:15378"/>
        <dbReference type="ChEBI" id="CHEBI:57783"/>
        <dbReference type="ChEBI" id="CHEBI:58349"/>
        <dbReference type="ChEBI" id="CHEBI:78460"/>
        <dbReference type="ChEBI" id="CHEBI:78461"/>
    </reaction>
    <physiologicalReaction direction="left-to-right" evidence="60">
        <dbReference type="Rhea" id="RHEA:41841"/>
    </physiologicalReaction>
</comment>
<comment type="catalytic activity">
    <reaction evidence="39">
        <text>(2E)-butenoyl-[ACP] + NADPH + H(+) = butanoyl-[ACP] + NADP(+)</text>
        <dbReference type="Rhea" id="RHEA:41812"/>
        <dbReference type="Rhea" id="RHEA-COMP:9627"/>
        <dbReference type="Rhea" id="RHEA-COMP:9628"/>
        <dbReference type="ChEBI" id="CHEBI:15378"/>
        <dbReference type="ChEBI" id="CHEBI:57783"/>
        <dbReference type="ChEBI" id="CHEBI:58349"/>
        <dbReference type="ChEBI" id="CHEBI:78453"/>
        <dbReference type="ChEBI" id="CHEBI:78454"/>
    </reaction>
    <physiologicalReaction direction="left-to-right" evidence="39">
        <dbReference type="Rhea" id="RHEA:41813"/>
    </physiologicalReaction>
</comment>
<dbReference type="Pfam" id="PF00975">
    <property type="entry name" value="Thioesterase"/>
    <property type="match status" value="1"/>
</dbReference>
<dbReference type="InterPro" id="IPR014030">
    <property type="entry name" value="Ketoacyl_synth_N"/>
</dbReference>
<evidence type="ECO:0000256" key="32">
    <source>
        <dbReference type="ARBA" id="ARBA00023442"/>
    </source>
</evidence>
<evidence type="ECO:0000256" key="64">
    <source>
        <dbReference type="PROSITE-ProRule" id="PRU01363"/>
    </source>
</evidence>
<dbReference type="EC" id="2.3.1.41" evidence="6"/>
<evidence type="ECO:0000256" key="52">
    <source>
        <dbReference type="ARBA" id="ARBA00048691"/>
    </source>
</evidence>
<comment type="function">
    <text evidence="32">Fatty acid synthetase is a multifunctional enzyme that catalyzes the de novo biosynthesis of long-chain saturated fatty acids starting from acetyl-CoA and malonyl-CoA in the presence of NADPH. This multifunctional protein contains 7 catalytic activities and a site for the binding of the prosthetic group 4'-phosphopantetheine of the acyl carrier protein ([ACP]) domain.</text>
</comment>
<dbReference type="GO" id="GO:0004316">
    <property type="term" value="F:3-oxoacyl-[acyl-carrier-protein] reductase (NADPH) activity"/>
    <property type="evidence" value="ECO:0007669"/>
    <property type="project" value="UniProtKB-EC"/>
</dbReference>
<dbReference type="InterPro" id="IPR049900">
    <property type="entry name" value="PKS_mFAS_DH"/>
</dbReference>
<evidence type="ECO:0000256" key="43">
    <source>
        <dbReference type="ARBA" id="ARBA00047953"/>
    </source>
</evidence>
<comment type="catalytic activity">
    <reaction evidence="51">
        <text>a 2,3-saturated acyl-[ACP] + NADP(+) = a (2E)-enoyl-[ACP] + NADPH + H(+)</text>
        <dbReference type="Rhea" id="RHEA:22564"/>
        <dbReference type="Rhea" id="RHEA-COMP:9925"/>
        <dbReference type="Rhea" id="RHEA-COMP:9926"/>
        <dbReference type="ChEBI" id="CHEBI:15378"/>
        <dbReference type="ChEBI" id="CHEBI:57783"/>
        <dbReference type="ChEBI" id="CHEBI:58349"/>
        <dbReference type="ChEBI" id="CHEBI:78784"/>
        <dbReference type="ChEBI" id="CHEBI:78785"/>
        <dbReference type="EC" id="1.3.1.39"/>
    </reaction>
    <physiologicalReaction direction="right-to-left" evidence="51">
        <dbReference type="Rhea" id="RHEA:22566"/>
    </physiologicalReaction>
</comment>
<dbReference type="PANTHER" id="PTHR43775:SF7">
    <property type="entry name" value="FATTY ACID SYNTHASE"/>
    <property type="match status" value="1"/>
</dbReference>
<dbReference type="EMBL" id="OV651824">
    <property type="protein sequence ID" value="CAH1102215.1"/>
    <property type="molecule type" value="Genomic_DNA"/>
</dbReference>
<evidence type="ECO:0000256" key="56">
    <source>
        <dbReference type="ARBA" id="ARBA00049109"/>
    </source>
</evidence>
<dbReference type="GO" id="GO:0004313">
    <property type="term" value="F:[acyl-carrier-protein] S-acetyltransferase activity"/>
    <property type="evidence" value="ECO:0007669"/>
    <property type="project" value="UniProtKB-EC"/>
</dbReference>
<evidence type="ECO:0000256" key="20">
    <source>
        <dbReference type="ARBA" id="ARBA00023098"/>
    </source>
</evidence>
<evidence type="ECO:0000256" key="27">
    <source>
        <dbReference type="ARBA" id="ARBA00023394"/>
    </source>
</evidence>
<dbReference type="InterPro" id="IPR001031">
    <property type="entry name" value="Thioesterase"/>
</dbReference>
<dbReference type="SUPFAM" id="SSF52151">
    <property type="entry name" value="FabD/lysophospholipase-like"/>
    <property type="match status" value="1"/>
</dbReference>
<dbReference type="SUPFAM" id="SSF47336">
    <property type="entry name" value="ACP-like"/>
    <property type="match status" value="1"/>
</dbReference>
<dbReference type="GO" id="GO:0006633">
    <property type="term" value="P:fatty acid biosynthetic process"/>
    <property type="evidence" value="ECO:0007669"/>
    <property type="project" value="UniProtKB-KW"/>
</dbReference>
<reference evidence="68" key="1">
    <citation type="submission" date="2022-01" db="EMBL/GenBank/DDBJ databases">
        <authorList>
            <person name="King R."/>
        </authorList>
    </citation>
    <scope>NUCLEOTIDE SEQUENCE</scope>
</reference>
<keyword evidence="16" id="KW-0663">Pyridoxal phosphate</keyword>
<dbReference type="SUPFAM" id="SSF55048">
    <property type="entry name" value="Probable ACP-binding domain of malonyl-CoA ACP transacylase"/>
    <property type="match status" value="1"/>
</dbReference>
<keyword evidence="18" id="KW-0560">Oxidoreductase</keyword>
<evidence type="ECO:0000256" key="24">
    <source>
        <dbReference type="ARBA" id="ARBA00023351"/>
    </source>
</evidence>
<gene>
    <name evidence="68" type="ORF">PSYICH_LOCUS3221</name>
</gene>
<dbReference type="CDD" id="cd05195">
    <property type="entry name" value="enoyl_red"/>
    <property type="match status" value="1"/>
</dbReference>
<evidence type="ECO:0000256" key="38">
    <source>
        <dbReference type="ARBA" id="ARBA00047451"/>
    </source>
</evidence>
<keyword evidence="20" id="KW-0443">Lipid metabolism</keyword>
<dbReference type="InterPro" id="IPR036736">
    <property type="entry name" value="ACP-like_sf"/>
</dbReference>
<dbReference type="InterPro" id="IPR013149">
    <property type="entry name" value="ADH-like_C"/>
</dbReference>
<evidence type="ECO:0000256" key="62">
    <source>
        <dbReference type="ARBA" id="ARBA00049521"/>
    </source>
</evidence>
<feature type="region of interest" description="N-terminal hotdog fold" evidence="64">
    <location>
        <begin position="837"/>
        <end position="960"/>
    </location>
</feature>
<keyword evidence="13" id="KW-0378">Hydrolase</keyword>
<dbReference type="EC" id="3.1.2.14" evidence="3"/>
<dbReference type="Pfam" id="PF02801">
    <property type="entry name" value="Ketoacyl-synt_C"/>
    <property type="match status" value="1"/>
</dbReference>
<evidence type="ECO:0000256" key="42">
    <source>
        <dbReference type="ARBA" id="ARBA00047897"/>
    </source>
</evidence>
<dbReference type="InterPro" id="IPR050091">
    <property type="entry name" value="PKS_NRPS_Biosynth_Enz"/>
</dbReference>
<evidence type="ECO:0000259" key="66">
    <source>
        <dbReference type="PROSITE" id="PS52004"/>
    </source>
</evidence>
<evidence type="ECO:0000256" key="30">
    <source>
        <dbReference type="ARBA" id="ARBA00023401"/>
    </source>
</evidence>
<feature type="domain" description="Ketosynthase family 3 (KS3)" evidence="66">
    <location>
        <begin position="4"/>
        <end position="408"/>
    </location>
</feature>
<keyword evidence="19" id="KW-0520">NAD</keyword>
<organism evidence="68 69">
    <name type="scientific">Psylliodes chrysocephalus</name>
    <dbReference type="NCBI Taxonomy" id="3402493"/>
    <lineage>
        <taxon>Eukaryota</taxon>
        <taxon>Metazoa</taxon>
        <taxon>Ecdysozoa</taxon>
        <taxon>Arthropoda</taxon>
        <taxon>Hexapoda</taxon>
        <taxon>Insecta</taxon>
        <taxon>Pterygota</taxon>
        <taxon>Neoptera</taxon>
        <taxon>Endopterygota</taxon>
        <taxon>Coleoptera</taxon>
        <taxon>Polyphaga</taxon>
        <taxon>Cucujiformia</taxon>
        <taxon>Chrysomeloidea</taxon>
        <taxon>Chrysomelidae</taxon>
        <taxon>Galerucinae</taxon>
        <taxon>Alticini</taxon>
        <taxon>Psylliodes</taxon>
    </lineage>
</organism>
<dbReference type="InterPro" id="IPR013968">
    <property type="entry name" value="PKS_KR"/>
</dbReference>
<dbReference type="InterPro" id="IPR001227">
    <property type="entry name" value="Ac_transferase_dom_sf"/>
</dbReference>
<dbReference type="Gene3D" id="3.10.129.110">
    <property type="entry name" value="Polyketide synthase dehydratase"/>
    <property type="match status" value="1"/>
</dbReference>
<dbReference type="InterPro" id="IPR036291">
    <property type="entry name" value="NAD(P)-bd_dom_sf"/>
</dbReference>
<evidence type="ECO:0000256" key="26">
    <source>
        <dbReference type="ARBA" id="ARBA00023388"/>
    </source>
</evidence>
<dbReference type="Pfam" id="PF08659">
    <property type="entry name" value="KR"/>
    <property type="match status" value="1"/>
</dbReference>
<evidence type="ECO:0000256" key="61">
    <source>
        <dbReference type="ARBA" id="ARBA00049449"/>
    </source>
</evidence>
<feature type="active site" description="Proton donor; for dehydratase activity" evidence="64">
    <location>
        <position position="1023"/>
    </location>
</feature>
<dbReference type="SMART" id="SM00825">
    <property type="entry name" value="PKS_KS"/>
    <property type="match status" value="1"/>
</dbReference>
<evidence type="ECO:0000256" key="60">
    <source>
        <dbReference type="ARBA" id="ARBA00049422"/>
    </source>
</evidence>
<dbReference type="InterPro" id="IPR016039">
    <property type="entry name" value="Thiolase-like"/>
</dbReference>
<evidence type="ECO:0000256" key="16">
    <source>
        <dbReference type="ARBA" id="ARBA00022898"/>
    </source>
</evidence>
<evidence type="ECO:0000256" key="28">
    <source>
        <dbReference type="ARBA" id="ARBA00023398"/>
    </source>
</evidence>
<dbReference type="SUPFAM" id="SSF51735">
    <property type="entry name" value="NAD(P)-binding Rossmann-fold domains"/>
    <property type="match status" value="2"/>
</dbReference>
<evidence type="ECO:0000256" key="1">
    <source>
        <dbReference type="ARBA" id="ARBA00005189"/>
    </source>
</evidence>
<evidence type="ECO:0000256" key="9">
    <source>
        <dbReference type="ARBA" id="ARBA00022516"/>
    </source>
</evidence>
<dbReference type="InterPro" id="IPR018201">
    <property type="entry name" value="Ketoacyl_synth_AS"/>
</dbReference>
<evidence type="ECO:0000256" key="11">
    <source>
        <dbReference type="ARBA" id="ARBA00022679"/>
    </source>
</evidence>
<comment type="catalytic activity">
    <reaction evidence="29">
        <text>(3R)-hydroxyoctadecanoyl-[ACP] = (2E)-octadecenoyl-[ACP] + H2O</text>
        <dbReference type="Rhea" id="RHEA:41924"/>
        <dbReference type="Rhea" id="RHEA-COMP:9654"/>
        <dbReference type="Rhea" id="RHEA-COMP:9655"/>
        <dbReference type="ChEBI" id="CHEBI:15377"/>
        <dbReference type="ChEBI" id="CHEBI:78488"/>
        <dbReference type="ChEBI" id="CHEBI:78489"/>
    </reaction>
    <physiologicalReaction direction="left-to-right" evidence="29">
        <dbReference type="Rhea" id="RHEA:41925"/>
    </physiologicalReaction>
</comment>
<comment type="catalytic activity">
    <reaction evidence="56">
        <text>decanoyl-[ACP] + malonyl-[ACP] + H(+) = 3-oxododecanoyl-[ACP] + holo-[ACP] + CO2</text>
        <dbReference type="Rhea" id="RHEA:41868"/>
        <dbReference type="Rhea" id="RHEA-COMP:9623"/>
        <dbReference type="Rhea" id="RHEA-COMP:9640"/>
        <dbReference type="Rhea" id="RHEA-COMP:9641"/>
        <dbReference type="Rhea" id="RHEA-COMP:9685"/>
        <dbReference type="ChEBI" id="CHEBI:15378"/>
        <dbReference type="ChEBI" id="CHEBI:16526"/>
        <dbReference type="ChEBI" id="CHEBI:64479"/>
        <dbReference type="ChEBI" id="CHEBI:78449"/>
        <dbReference type="ChEBI" id="CHEBI:78468"/>
        <dbReference type="ChEBI" id="CHEBI:78469"/>
    </reaction>
    <physiologicalReaction direction="left-to-right" evidence="56">
        <dbReference type="Rhea" id="RHEA:41869"/>
    </physiologicalReaction>
</comment>
<keyword evidence="69" id="KW-1185">Reference proteome</keyword>
<comment type="catalytic activity">
    <reaction evidence="49">
        <text>a fatty acyl-[ACP] + malonyl-[ACP] + H(+) = a 3-oxoacyl-[ACP] + holo-[ACP] + CO2</text>
        <dbReference type="Rhea" id="RHEA:22836"/>
        <dbReference type="Rhea" id="RHEA-COMP:9623"/>
        <dbReference type="Rhea" id="RHEA-COMP:9685"/>
        <dbReference type="Rhea" id="RHEA-COMP:9916"/>
        <dbReference type="Rhea" id="RHEA-COMP:14125"/>
        <dbReference type="ChEBI" id="CHEBI:15378"/>
        <dbReference type="ChEBI" id="CHEBI:16526"/>
        <dbReference type="ChEBI" id="CHEBI:64479"/>
        <dbReference type="ChEBI" id="CHEBI:78449"/>
        <dbReference type="ChEBI" id="CHEBI:78776"/>
        <dbReference type="ChEBI" id="CHEBI:138651"/>
        <dbReference type="EC" id="2.3.1.41"/>
    </reaction>
    <physiologicalReaction direction="left-to-right" evidence="49">
        <dbReference type="Rhea" id="RHEA:22837"/>
    </physiologicalReaction>
</comment>
<comment type="catalytic activity">
    <reaction evidence="38">
        <text>tetradecanoyl-[ACP] + malonyl-[ACP] + H(+) = 3-oxohexadecanoyl-[ACP] + holo-[ACP] + CO2</text>
        <dbReference type="Rhea" id="RHEA:41900"/>
        <dbReference type="Rhea" id="RHEA-COMP:9623"/>
        <dbReference type="Rhea" id="RHEA-COMP:9648"/>
        <dbReference type="Rhea" id="RHEA-COMP:9649"/>
        <dbReference type="Rhea" id="RHEA-COMP:9685"/>
        <dbReference type="ChEBI" id="CHEBI:15378"/>
        <dbReference type="ChEBI" id="CHEBI:16526"/>
        <dbReference type="ChEBI" id="CHEBI:64479"/>
        <dbReference type="ChEBI" id="CHEBI:78449"/>
        <dbReference type="ChEBI" id="CHEBI:78477"/>
        <dbReference type="ChEBI" id="CHEBI:78478"/>
    </reaction>
    <physiologicalReaction direction="left-to-right" evidence="38">
        <dbReference type="Rhea" id="RHEA:41901"/>
    </physiologicalReaction>
</comment>
<evidence type="ECO:0000256" key="33">
    <source>
        <dbReference type="ARBA" id="ARBA00044883"/>
    </source>
</evidence>
<feature type="domain" description="PKS/mFAS DH" evidence="67">
    <location>
        <begin position="837"/>
        <end position="1099"/>
    </location>
</feature>
<evidence type="ECO:0000256" key="37">
    <source>
        <dbReference type="ARBA" id="ARBA00047440"/>
    </source>
</evidence>
<comment type="catalytic activity">
    <reaction evidence="37">
        <text>3-oxodecanoyl-[ACP] + NADPH + H(+) = (3R)-hydroxydecanoyl-[ACP] + NADP(+)</text>
        <dbReference type="Rhea" id="RHEA:41856"/>
        <dbReference type="Rhea" id="RHEA-COMP:9637"/>
        <dbReference type="Rhea" id="RHEA-COMP:9638"/>
        <dbReference type="ChEBI" id="CHEBI:15378"/>
        <dbReference type="ChEBI" id="CHEBI:57783"/>
        <dbReference type="ChEBI" id="CHEBI:58349"/>
        <dbReference type="ChEBI" id="CHEBI:78464"/>
        <dbReference type="ChEBI" id="CHEBI:78466"/>
    </reaction>
    <physiologicalReaction direction="left-to-right" evidence="37">
        <dbReference type="Rhea" id="RHEA:41857"/>
    </physiologicalReaction>
</comment>
<evidence type="ECO:0000256" key="50">
    <source>
        <dbReference type="ARBA" id="ARBA00048571"/>
    </source>
</evidence>
<dbReference type="FunFam" id="3.40.50.720:FF:000209">
    <property type="entry name" value="Polyketide synthase Pks12"/>
    <property type="match status" value="1"/>
</dbReference>
<dbReference type="PROSITE" id="PS52019">
    <property type="entry name" value="PKS_MFAS_DH"/>
    <property type="match status" value="1"/>
</dbReference>
<dbReference type="GO" id="GO:0019171">
    <property type="term" value="F:(3R)-hydroxyacyl-[acyl-carrier-protein] dehydratase activity"/>
    <property type="evidence" value="ECO:0007669"/>
    <property type="project" value="UniProtKB-EC"/>
</dbReference>
<evidence type="ECO:0000256" key="57">
    <source>
        <dbReference type="ARBA" id="ARBA00049171"/>
    </source>
</evidence>
<keyword evidence="8" id="KW-0596">Phosphopantetheine</keyword>
<keyword evidence="12" id="KW-0702">S-nitrosylation</keyword>
<feature type="domain" description="Carrier" evidence="65">
    <location>
        <begin position="1951"/>
        <end position="2042"/>
    </location>
</feature>
<evidence type="ECO:0000256" key="54">
    <source>
        <dbReference type="ARBA" id="ARBA00048935"/>
    </source>
</evidence>
<comment type="catalytic activity">
    <reaction evidence="47">
        <text>tetradecanoyl-[ACP] + H2O = tetradecanoate + holo-[ACP] + H(+)</text>
        <dbReference type="Rhea" id="RHEA:30123"/>
        <dbReference type="Rhea" id="RHEA-COMP:9648"/>
        <dbReference type="Rhea" id="RHEA-COMP:9685"/>
        <dbReference type="ChEBI" id="CHEBI:15377"/>
        <dbReference type="ChEBI" id="CHEBI:15378"/>
        <dbReference type="ChEBI" id="CHEBI:30807"/>
        <dbReference type="ChEBI" id="CHEBI:64479"/>
        <dbReference type="ChEBI" id="CHEBI:78477"/>
        <dbReference type="EC" id="3.1.2.14"/>
    </reaction>
    <physiologicalReaction direction="left-to-right" evidence="47">
        <dbReference type="Rhea" id="RHEA:30124"/>
    </physiologicalReaction>
</comment>
<dbReference type="InterPro" id="IPR016035">
    <property type="entry name" value="Acyl_Trfase/lysoPLipase"/>
</dbReference>
<dbReference type="InterPro" id="IPR014043">
    <property type="entry name" value="Acyl_transferase_dom"/>
</dbReference>
<evidence type="ECO:0000256" key="15">
    <source>
        <dbReference type="ARBA" id="ARBA00022857"/>
    </source>
</evidence>
<dbReference type="Gene3D" id="1.10.1200.10">
    <property type="entry name" value="ACP-like"/>
    <property type="match status" value="1"/>
</dbReference>
<comment type="catalytic activity">
    <reaction evidence="61">
        <text>butanoyl-[ACP] + malonyl-[ACP] + H(+) = 3-oxohexanoyl-[ACP] + holo-[ACP] + CO2</text>
        <dbReference type="Rhea" id="RHEA:41820"/>
        <dbReference type="Rhea" id="RHEA-COMP:9623"/>
        <dbReference type="Rhea" id="RHEA-COMP:9628"/>
        <dbReference type="Rhea" id="RHEA-COMP:9629"/>
        <dbReference type="Rhea" id="RHEA-COMP:9685"/>
        <dbReference type="ChEBI" id="CHEBI:15378"/>
        <dbReference type="ChEBI" id="CHEBI:16526"/>
        <dbReference type="ChEBI" id="CHEBI:64479"/>
        <dbReference type="ChEBI" id="CHEBI:78449"/>
        <dbReference type="ChEBI" id="CHEBI:78454"/>
        <dbReference type="ChEBI" id="CHEBI:78456"/>
    </reaction>
    <physiologicalReaction direction="left-to-right" evidence="61">
        <dbReference type="Rhea" id="RHEA:41821"/>
    </physiologicalReaction>
</comment>
<accession>A0A9P0G9W7</accession>
<comment type="catalytic activity">
    <reaction evidence="62">
        <text>(2E)-decenoyl-[ACP] + NADPH + H(+) = decanoyl-[ACP] + NADP(+)</text>
        <dbReference type="Rhea" id="RHEA:41864"/>
        <dbReference type="Rhea" id="RHEA-COMP:9639"/>
        <dbReference type="Rhea" id="RHEA-COMP:9640"/>
        <dbReference type="ChEBI" id="CHEBI:15378"/>
        <dbReference type="ChEBI" id="CHEBI:57783"/>
        <dbReference type="ChEBI" id="CHEBI:58349"/>
        <dbReference type="ChEBI" id="CHEBI:78467"/>
        <dbReference type="ChEBI" id="CHEBI:78468"/>
    </reaction>
    <physiologicalReaction direction="left-to-right" evidence="62">
        <dbReference type="Rhea" id="RHEA:41865"/>
    </physiologicalReaction>
</comment>
<comment type="catalytic activity">
    <reaction evidence="48">
        <text>(2E)-octenoyl-[ACP] + NADPH + H(+) = octanoyl-[ACP] + NADP(+)</text>
        <dbReference type="Rhea" id="RHEA:41848"/>
        <dbReference type="Rhea" id="RHEA-COMP:9635"/>
        <dbReference type="Rhea" id="RHEA-COMP:9636"/>
        <dbReference type="ChEBI" id="CHEBI:15378"/>
        <dbReference type="ChEBI" id="CHEBI:57783"/>
        <dbReference type="ChEBI" id="CHEBI:58349"/>
        <dbReference type="ChEBI" id="CHEBI:78462"/>
        <dbReference type="ChEBI" id="CHEBI:78463"/>
    </reaction>
    <physiologicalReaction direction="left-to-right" evidence="48">
        <dbReference type="Rhea" id="RHEA:41849"/>
    </physiologicalReaction>
</comment>
<evidence type="ECO:0000256" key="63">
    <source>
        <dbReference type="ARBA" id="ARBA00049533"/>
    </source>
</evidence>
<dbReference type="SMART" id="SM00827">
    <property type="entry name" value="PKS_AT"/>
    <property type="match status" value="1"/>
</dbReference>
<comment type="catalytic activity">
    <reaction evidence="27">
        <text>a (3R)-hydroxyacyl-[ACP] = a (2E)-enoyl-[ACP] + H2O</text>
        <dbReference type="Rhea" id="RHEA:13097"/>
        <dbReference type="Rhea" id="RHEA-COMP:9925"/>
        <dbReference type="Rhea" id="RHEA-COMP:9945"/>
        <dbReference type="ChEBI" id="CHEBI:15377"/>
        <dbReference type="ChEBI" id="CHEBI:78784"/>
        <dbReference type="ChEBI" id="CHEBI:78827"/>
        <dbReference type="EC" id="4.2.1.59"/>
    </reaction>
    <physiologicalReaction direction="left-to-right" evidence="27">
        <dbReference type="Rhea" id="RHEA:13098"/>
    </physiologicalReaction>
</comment>
<evidence type="ECO:0000256" key="39">
    <source>
        <dbReference type="ARBA" id="ARBA00047500"/>
    </source>
</evidence>
<comment type="catalytic activity">
    <reaction evidence="36">
        <text>a (3R)-hydroxyacyl-[ACP] + NADP(+) = a 3-oxoacyl-[ACP] + NADPH + H(+)</text>
        <dbReference type="Rhea" id="RHEA:17397"/>
        <dbReference type="Rhea" id="RHEA-COMP:9916"/>
        <dbReference type="Rhea" id="RHEA-COMP:9945"/>
        <dbReference type="ChEBI" id="CHEBI:15378"/>
        <dbReference type="ChEBI" id="CHEBI:57783"/>
        <dbReference type="ChEBI" id="CHEBI:58349"/>
        <dbReference type="ChEBI" id="CHEBI:78776"/>
        <dbReference type="ChEBI" id="CHEBI:78827"/>
        <dbReference type="EC" id="1.1.1.100"/>
    </reaction>
    <physiologicalReaction direction="right-to-left" evidence="36">
        <dbReference type="Rhea" id="RHEA:17399"/>
    </physiologicalReaction>
</comment>
<evidence type="ECO:0000256" key="23">
    <source>
        <dbReference type="ARBA" id="ARBA00023332"/>
    </source>
</evidence>
<dbReference type="Gene3D" id="3.40.50.1820">
    <property type="entry name" value="alpha/beta hydrolase"/>
    <property type="match status" value="1"/>
</dbReference>
<comment type="catalytic activity">
    <reaction evidence="44">
        <text>acetyl-[ACP] + malonyl-[ACP] + H(+) = 3-oxobutanoyl-[ACP] + holo-[ACP] + CO2</text>
        <dbReference type="Rhea" id="RHEA:41800"/>
        <dbReference type="Rhea" id="RHEA-COMP:9621"/>
        <dbReference type="Rhea" id="RHEA-COMP:9623"/>
        <dbReference type="Rhea" id="RHEA-COMP:9625"/>
        <dbReference type="Rhea" id="RHEA-COMP:9685"/>
        <dbReference type="ChEBI" id="CHEBI:15378"/>
        <dbReference type="ChEBI" id="CHEBI:16526"/>
        <dbReference type="ChEBI" id="CHEBI:64479"/>
        <dbReference type="ChEBI" id="CHEBI:78446"/>
        <dbReference type="ChEBI" id="CHEBI:78449"/>
        <dbReference type="ChEBI" id="CHEBI:78450"/>
    </reaction>
    <physiologicalReaction direction="left-to-right" evidence="44">
        <dbReference type="Rhea" id="RHEA:41801"/>
    </physiologicalReaction>
</comment>
<dbReference type="GO" id="GO:0141148">
    <property type="term" value="F:enoyl-[acyl-carrier-protein] reductase (NADPH) activity"/>
    <property type="evidence" value="ECO:0007669"/>
    <property type="project" value="UniProtKB-EC"/>
</dbReference>
<evidence type="ECO:0000256" key="58">
    <source>
        <dbReference type="ARBA" id="ARBA00049263"/>
    </source>
</evidence>
<dbReference type="InterPro" id="IPR020841">
    <property type="entry name" value="PKS_Beta-ketoAc_synthase_dom"/>
</dbReference>
<comment type="catalytic activity">
    <reaction evidence="59">
        <text>3-oxohexadecanoyl-[ACP] + NADPH + H(+) = (3R)-hydroxyhexadecanoyl-[ACP] + NADP(+)</text>
        <dbReference type="Rhea" id="RHEA:41904"/>
        <dbReference type="Rhea" id="RHEA-COMP:9649"/>
        <dbReference type="Rhea" id="RHEA-COMP:9650"/>
        <dbReference type="ChEBI" id="CHEBI:15378"/>
        <dbReference type="ChEBI" id="CHEBI:57783"/>
        <dbReference type="ChEBI" id="CHEBI:58349"/>
        <dbReference type="ChEBI" id="CHEBI:78478"/>
        <dbReference type="ChEBI" id="CHEBI:78480"/>
    </reaction>
    <physiologicalReaction direction="left-to-right" evidence="59">
        <dbReference type="Rhea" id="RHEA:41905"/>
    </physiologicalReaction>
</comment>
<evidence type="ECO:0000256" key="7">
    <source>
        <dbReference type="ARBA" id="ARBA00018769"/>
    </source>
</evidence>
<evidence type="ECO:0000256" key="29">
    <source>
        <dbReference type="ARBA" id="ARBA00023399"/>
    </source>
</evidence>
<dbReference type="InterPro" id="IPR016036">
    <property type="entry name" value="Malonyl_transacylase_ACP-bd"/>
</dbReference>
<dbReference type="PROSITE" id="PS00606">
    <property type="entry name" value="KS3_1"/>
    <property type="match status" value="1"/>
</dbReference>
<dbReference type="InterPro" id="IPR011032">
    <property type="entry name" value="GroES-like_sf"/>
</dbReference>
<comment type="catalytic activity">
    <reaction evidence="53">
        <text>hexadecanoyl-[ACP] + H2O = hexadecanoate + holo-[ACP] + H(+)</text>
        <dbReference type="Rhea" id="RHEA:41932"/>
        <dbReference type="Rhea" id="RHEA-COMP:9652"/>
        <dbReference type="Rhea" id="RHEA-COMP:9685"/>
        <dbReference type="ChEBI" id="CHEBI:7896"/>
        <dbReference type="ChEBI" id="CHEBI:15377"/>
        <dbReference type="ChEBI" id="CHEBI:15378"/>
        <dbReference type="ChEBI" id="CHEBI:64479"/>
        <dbReference type="ChEBI" id="CHEBI:78483"/>
        <dbReference type="EC" id="3.1.2.14"/>
    </reaction>
    <physiologicalReaction direction="left-to-right" evidence="53">
        <dbReference type="Rhea" id="RHEA:41933"/>
    </physiologicalReaction>
</comment>
<dbReference type="SUPFAM" id="SSF50129">
    <property type="entry name" value="GroES-like"/>
    <property type="match status" value="1"/>
</dbReference>
<comment type="catalytic activity">
    <reaction evidence="34">
        <text>3-oxooctadecanoyl-[ACP] + NADPH + H(+) = (3R)-hydroxyoctadecanoyl-[ACP] + NADP(+)</text>
        <dbReference type="Rhea" id="RHEA:41920"/>
        <dbReference type="Rhea" id="RHEA-COMP:9653"/>
        <dbReference type="Rhea" id="RHEA-COMP:9654"/>
        <dbReference type="ChEBI" id="CHEBI:15378"/>
        <dbReference type="ChEBI" id="CHEBI:57783"/>
        <dbReference type="ChEBI" id="CHEBI:58349"/>
        <dbReference type="ChEBI" id="CHEBI:78487"/>
        <dbReference type="ChEBI" id="CHEBI:78488"/>
    </reaction>
    <physiologicalReaction direction="left-to-right" evidence="34">
        <dbReference type="Rhea" id="RHEA:41921"/>
    </physiologicalReaction>
</comment>
<name>A0A9P0G9W7_9CUCU</name>
<comment type="catalytic activity">
    <reaction evidence="46">
        <text>(2E)-dodecenoyl-[ACP] + NADPH + H(+) = dodecanoyl-[ACP] + NADP(+)</text>
        <dbReference type="Rhea" id="RHEA:41880"/>
        <dbReference type="Rhea" id="RHEA-COMP:9643"/>
        <dbReference type="Rhea" id="RHEA-COMP:9644"/>
        <dbReference type="ChEBI" id="CHEBI:15378"/>
        <dbReference type="ChEBI" id="CHEBI:57783"/>
        <dbReference type="ChEBI" id="CHEBI:58349"/>
        <dbReference type="ChEBI" id="CHEBI:65264"/>
        <dbReference type="ChEBI" id="CHEBI:78472"/>
    </reaction>
    <physiologicalReaction direction="left-to-right" evidence="46">
        <dbReference type="Rhea" id="RHEA:41881"/>
    </physiologicalReaction>
</comment>
<evidence type="ECO:0000256" key="55">
    <source>
        <dbReference type="ARBA" id="ARBA00049019"/>
    </source>
</evidence>
<evidence type="ECO:0000256" key="13">
    <source>
        <dbReference type="ARBA" id="ARBA00022801"/>
    </source>
</evidence>
<dbReference type="InterPro" id="IPR049391">
    <property type="entry name" value="FAS_pseudo-KR"/>
</dbReference>
<evidence type="ECO:0000256" key="46">
    <source>
        <dbReference type="ARBA" id="ARBA00048281"/>
    </source>
</evidence>
<comment type="catalytic activity">
    <reaction evidence="58">
        <text>3-oxododecanoyl-[ACP] + NADPH + H(+) = (3R)-hydroxydodecanoyl-[ACP] + NADP(+)</text>
        <dbReference type="Rhea" id="RHEA:41872"/>
        <dbReference type="Rhea" id="RHEA-COMP:9641"/>
        <dbReference type="Rhea" id="RHEA-COMP:9642"/>
        <dbReference type="ChEBI" id="CHEBI:15378"/>
        <dbReference type="ChEBI" id="CHEBI:57783"/>
        <dbReference type="ChEBI" id="CHEBI:58349"/>
        <dbReference type="ChEBI" id="CHEBI:78469"/>
        <dbReference type="ChEBI" id="CHEBI:78470"/>
    </reaction>
    <physiologicalReaction direction="left-to-right" evidence="58">
        <dbReference type="Rhea" id="RHEA:41873"/>
    </physiologicalReaction>
</comment>
<evidence type="ECO:0000256" key="35">
    <source>
        <dbReference type="ARBA" id="ARBA00047394"/>
    </source>
</evidence>